<dbReference type="PRINTS" id="PR00320">
    <property type="entry name" value="GPROTEINBRPT"/>
</dbReference>
<protein>
    <recommendedName>
        <fullName evidence="6">Anaphase-promoting complex subunit 4 WD40 domain-containing protein</fullName>
    </recommendedName>
</protein>
<comment type="caution">
    <text evidence="4">The sequence shown here is derived from an EMBL/GenBank/DDBJ whole genome shotgun (WGS) entry which is preliminary data.</text>
</comment>
<dbReference type="InterPro" id="IPR019775">
    <property type="entry name" value="WD40_repeat_CS"/>
</dbReference>
<dbReference type="OrthoDB" id="538223at2759"/>
<dbReference type="PROSITE" id="PS00678">
    <property type="entry name" value="WD_REPEATS_1"/>
    <property type="match status" value="1"/>
</dbReference>
<dbReference type="PANTHER" id="PTHR19879">
    <property type="entry name" value="TRANSCRIPTION INITIATION FACTOR TFIID"/>
    <property type="match status" value="1"/>
</dbReference>
<dbReference type="SMART" id="SM00320">
    <property type="entry name" value="WD40"/>
    <property type="match status" value="2"/>
</dbReference>
<evidence type="ECO:0000256" key="1">
    <source>
        <dbReference type="ARBA" id="ARBA00022574"/>
    </source>
</evidence>
<dbReference type="InterPro" id="IPR020472">
    <property type="entry name" value="WD40_PAC1"/>
</dbReference>
<evidence type="ECO:0000313" key="4">
    <source>
        <dbReference type="EMBL" id="KAJ5472815.1"/>
    </source>
</evidence>
<dbReference type="Proteomes" id="UP001147760">
    <property type="component" value="Unassembled WGS sequence"/>
</dbReference>
<dbReference type="AlphaFoldDB" id="A0A9W9WSG0"/>
<keyword evidence="2" id="KW-0677">Repeat</keyword>
<dbReference type="SUPFAM" id="SSF50978">
    <property type="entry name" value="WD40 repeat-like"/>
    <property type="match status" value="1"/>
</dbReference>
<feature type="repeat" description="WD" evidence="3">
    <location>
        <begin position="33"/>
        <end position="67"/>
    </location>
</feature>
<keyword evidence="5" id="KW-1185">Reference proteome</keyword>
<feature type="repeat" description="WD" evidence="3">
    <location>
        <begin position="67"/>
        <end position="99"/>
    </location>
</feature>
<dbReference type="Gene3D" id="2.130.10.10">
    <property type="entry name" value="YVTN repeat-like/Quinoprotein amine dehydrogenase"/>
    <property type="match status" value="1"/>
</dbReference>
<evidence type="ECO:0000256" key="2">
    <source>
        <dbReference type="ARBA" id="ARBA00022737"/>
    </source>
</evidence>
<proteinExistence type="predicted"/>
<evidence type="ECO:0008006" key="6">
    <source>
        <dbReference type="Google" id="ProtNLM"/>
    </source>
</evidence>
<dbReference type="InterPro" id="IPR036322">
    <property type="entry name" value="WD40_repeat_dom_sf"/>
</dbReference>
<sequence length="99" mass="10610">MLASASGDHTVRLWDSATGACQHILVGHEYGVVNAVSFSPDGKMLASGSDDKTLRLWDTETGFCLKLEGHTASITTLSFSPDGKMIASGSYDNSVRLWM</sequence>
<dbReference type="PANTHER" id="PTHR19879:SF9">
    <property type="entry name" value="TRANSCRIPTION INITIATION FACTOR TFIID SUBUNIT 5"/>
    <property type="match status" value="1"/>
</dbReference>
<accession>A0A9W9WSG0</accession>
<evidence type="ECO:0000256" key="3">
    <source>
        <dbReference type="PROSITE-ProRule" id="PRU00221"/>
    </source>
</evidence>
<dbReference type="PROSITE" id="PS50294">
    <property type="entry name" value="WD_REPEATS_REGION"/>
    <property type="match status" value="3"/>
</dbReference>
<feature type="repeat" description="WD" evidence="3">
    <location>
        <begin position="1"/>
        <end position="24"/>
    </location>
</feature>
<keyword evidence="1 3" id="KW-0853">WD repeat</keyword>
<dbReference type="InterPro" id="IPR015943">
    <property type="entry name" value="WD40/YVTN_repeat-like_dom_sf"/>
</dbReference>
<reference evidence="4" key="2">
    <citation type="journal article" date="2023" name="IMA Fungus">
        <title>Comparative genomic study of the Penicillium genus elucidates a diverse pangenome and 15 lateral gene transfer events.</title>
        <authorList>
            <person name="Petersen C."/>
            <person name="Sorensen T."/>
            <person name="Nielsen M.R."/>
            <person name="Sondergaard T.E."/>
            <person name="Sorensen J.L."/>
            <person name="Fitzpatrick D.A."/>
            <person name="Frisvad J.C."/>
            <person name="Nielsen K.L."/>
        </authorList>
    </citation>
    <scope>NUCLEOTIDE SEQUENCE</scope>
    <source>
        <strain evidence="4">IBT 17660</strain>
    </source>
</reference>
<dbReference type="Pfam" id="PF00400">
    <property type="entry name" value="WD40"/>
    <property type="match status" value="3"/>
</dbReference>
<reference evidence="4" key="1">
    <citation type="submission" date="2022-12" db="EMBL/GenBank/DDBJ databases">
        <authorList>
            <person name="Petersen C."/>
        </authorList>
    </citation>
    <scope>NUCLEOTIDE SEQUENCE</scope>
    <source>
        <strain evidence="4">IBT 17660</strain>
    </source>
</reference>
<dbReference type="PROSITE" id="PS50082">
    <property type="entry name" value="WD_REPEATS_2"/>
    <property type="match status" value="3"/>
</dbReference>
<evidence type="ECO:0000313" key="5">
    <source>
        <dbReference type="Proteomes" id="UP001147760"/>
    </source>
</evidence>
<dbReference type="InterPro" id="IPR001680">
    <property type="entry name" value="WD40_rpt"/>
</dbReference>
<dbReference type="EMBL" id="JAPWDO010000004">
    <property type="protein sequence ID" value="KAJ5472815.1"/>
    <property type="molecule type" value="Genomic_DNA"/>
</dbReference>
<name>A0A9W9WSG0_9EURO</name>
<organism evidence="4 5">
    <name type="scientific">Penicillium desertorum</name>
    <dbReference type="NCBI Taxonomy" id="1303715"/>
    <lineage>
        <taxon>Eukaryota</taxon>
        <taxon>Fungi</taxon>
        <taxon>Dikarya</taxon>
        <taxon>Ascomycota</taxon>
        <taxon>Pezizomycotina</taxon>
        <taxon>Eurotiomycetes</taxon>
        <taxon>Eurotiomycetidae</taxon>
        <taxon>Eurotiales</taxon>
        <taxon>Aspergillaceae</taxon>
        <taxon>Penicillium</taxon>
    </lineage>
</organism>
<gene>
    <name evidence="4" type="ORF">N7530_006816</name>
</gene>